<evidence type="ECO:0000256" key="2">
    <source>
        <dbReference type="ARBA" id="ARBA00022980"/>
    </source>
</evidence>
<dbReference type="Proteomes" id="UP000007464">
    <property type="component" value="Chromosome"/>
</dbReference>
<dbReference type="GO" id="GO:0006412">
    <property type="term" value="P:translation"/>
    <property type="evidence" value="ECO:0007669"/>
    <property type="project" value="UniProtKB-UniRule"/>
</dbReference>
<sequence>MAKEIREIIYLFSSSKNGHFYSTTKNKRSNIEKIRLKKYDPIIRKHVIYVERSKNKK</sequence>
<keyword evidence="7" id="KW-1185">Reference proteome</keyword>
<evidence type="ECO:0000256" key="3">
    <source>
        <dbReference type="ARBA" id="ARBA00023274"/>
    </source>
</evidence>
<dbReference type="STRING" id="859654.BVAF_613"/>
<gene>
    <name evidence="5 6" type="primary">rpmG</name>
    <name evidence="6" type="ordered locus">BVAF_613</name>
</gene>
<dbReference type="PANTHER" id="PTHR15238:SF1">
    <property type="entry name" value="LARGE RIBOSOMAL SUBUNIT PROTEIN BL33M"/>
    <property type="match status" value="1"/>
</dbReference>
<name>E8Q789_BLOVB</name>
<keyword evidence="3 5" id="KW-0687">Ribonucleoprotein</keyword>
<dbReference type="Pfam" id="PF00471">
    <property type="entry name" value="Ribosomal_L33"/>
    <property type="match status" value="1"/>
</dbReference>
<dbReference type="PANTHER" id="PTHR15238">
    <property type="entry name" value="54S RIBOSOMAL PROTEIN L39, MITOCHONDRIAL"/>
    <property type="match status" value="1"/>
</dbReference>
<evidence type="ECO:0000313" key="7">
    <source>
        <dbReference type="Proteomes" id="UP000007464"/>
    </source>
</evidence>
<dbReference type="InterPro" id="IPR038584">
    <property type="entry name" value="Ribosomal_bL33_sf"/>
</dbReference>
<evidence type="ECO:0000313" key="6">
    <source>
        <dbReference type="EMBL" id="ADV33984.1"/>
    </source>
</evidence>
<dbReference type="GO" id="GO:0003735">
    <property type="term" value="F:structural constituent of ribosome"/>
    <property type="evidence" value="ECO:0007669"/>
    <property type="project" value="InterPro"/>
</dbReference>
<reference evidence="6 7" key="1">
    <citation type="journal article" date="2010" name="BMC Genomics">
        <title>Unprecedented loss of ammonia assimilation capability in a urease-encoding bacterial mutualist.</title>
        <authorList>
            <person name="Williams L.E."/>
            <person name="Wernegreen J.J."/>
        </authorList>
    </citation>
    <scope>NUCLEOTIDE SEQUENCE [LARGE SCALE GENOMIC DNA]</scope>
    <source>
        <strain evidence="6 7">BVAF</strain>
    </source>
</reference>
<dbReference type="HOGENOM" id="CLU_190949_1_1_6"/>
<dbReference type="GO" id="GO:0022625">
    <property type="term" value="C:cytosolic large ribosomal subunit"/>
    <property type="evidence" value="ECO:0007669"/>
    <property type="project" value="TreeGrafter"/>
</dbReference>
<accession>E8Q789</accession>
<dbReference type="SUPFAM" id="SSF57829">
    <property type="entry name" value="Zn-binding ribosomal proteins"/>
    <property type="match status" value="1"/>
</dbReference>
<comment type="similarity">
    <text evidence="1 5">Belongs to the bacterial ribosomal protein bL33 family.</text>
</comment>
<dbReference type="NCBIfam" id="TIGR01023">
    <property type="entry name" value="rpmG_bact"/>
    <property type="match status" value="1"/>
</dbReference>
<proteinExistence type="inferred from homology"/>
<organism evidence="6 7">
    <name type="scientific">Blochmanniella vafra (strain BVAF)</name>
    <dbReference type="NCBI Taxonomy" id="859654"/>
    <lineage>
        <taxon>Bacteria</taxon>
        <taxon>Pseudomonadati</taxon>
        <taxon>Pseudomonadota</taxon>
        <taxon>Gammaproteobacteria</taxon>
        <taxon>Enterobacterales</taxon>
        <taxon>Enterobacteriaceae</taxon>
        <taxon>ant endosymbionts</taxon>
        <taxon>Candidatus Blochmanniella</taxon>
    </lineage>
</organism>
<dbReference type="Gene3D" id="2.20.28.120">
    <property type="entry name" value="Ribosomal protein L33"/>
    <property type="match status" value="1"/>
</dbReference>
<protein>
    <recommendedName>
        <fullName evidence="4 5">Large ribosomal subunit protein bL33</fullName>
    </recommendedName>
</protein>
<dbReference type="RefSeq" id="WP_013516909.1">
    <property type="nucleotide sequence ID" value="NC_014909.2"/>
</dbReference>
<keyword evidence="2 5" id="KW-0689">Ribosomal protein</keyword>
<evidence type="ECO:0000256" key="5">
    <source>
        <dbReference type="HAMAP-Rule" id="MF_00294"/>
    </source>
</evidence>
<dbReference type="HAMAP" id="MF_00294">
    <property type="entry name" value="Ribosomal_bL33"/>
    <property type="match status" value="1"/>
</dbReference>
<evidence type="ECO:0000256" key="4">
    <source>
        <dbReference type="ARBA" id="ARBA00035176"/>
    </source>
</evidence>
<dbReference type="NCBIfam" id="NF001860">
    <property type="entry name" value="PRK00595.1"/>
    <property type="match status" value="1"/>
</dbReference>
<dbReference type="OrthoDB" id="21586at2"/>
<dbReference type="EMBL" id="CP002189">
    <property type="protein sequence ID" value="ADV33984.1"/>
    <property type="molecule type" value="Genomic_DNA"/>
</dbReference>
<dbReference type="InterPro" id="IPR001705">
    <property type="entry name" value="Ribosomal_bL33"/>
</dbReference>
<dbReference type="AlphaFoldDB" id="E8Q789"/>
<evidence type="ECO:0000256" key="1">
    <source>
        <dbReference type="ARBA" id="ARBA00007596"/>
    </source>
</evidence>
<dbReference type="KEGG" id="bva:BVAF_613"/>
<dbReference type="InterPro" id="IPR011332">
    <property type="entry name" value="Ribosomal_zn-bd"/>
</dbReference>